<dbReference type="EMBL" id="ML975256">
    <property type="protein sequence ID" value="KAF1838003.1"/>
    <property type="molecule type" value="Genomic_DNA"/>
</dbReference>
<dbReference type="Proteomes" id="UP000800040">
    <property type="component" value="Unassembled WGS sequence"/>
</dbReference>
<name>A0A6A5KWI4_9PLEO</name>
<organism evidence="2 3">
    <name type="scientific">Decorospora gaudefroyi</name>
    <dbReference type="NCBI Taxonomy" id="184978"/>
    <lineage>
        <taxon>Eukaryota</taxon>
        <taxon>Fungi</taxon>
        <taxon>Dikarya</taxon>
        <taxon>Ascomycota</taxon>
        <taxon>Pezizomycotina</taxon>
        <taxon>Dothideomycetes</taxon>
        <taxon>Pleosporomycetidae</taxon>
        <taxon>Pleosporales</taxon>
        <taxon>Pleosporineae</taxon>
        <taxon>Pleosporaceae</taxon>
        <taxon>Decorospora</taxon>
    </lineage>
</organism>
<evidence type="ECO:0000313" key="3">
    <source>
        <dbReference type="Proteomes" id="UP000800040"/>
    </source>
</evidence>
<proteinExistence type="predicted"/>
<reference evidence="2" key="1">
    <citation type="submission" date="2020-01" db="EMBL/GenBank/DDBJ databases">
        <authorList>
            <consortium name="DOE Joint Genome Institute"/>
            <person name="Haridas S."/>
            <person name="Albert R."/>
            <person name="Binder M."/>
            <person name="Bloem J."/>
            <person name="Labutti K."/>
            <person name="Salamov A."/>
            <person name="Andreopoulos B."/>
            <person name="Baker S.E."/>
            <person name="Barry K."/>
            <person name="Bills G."/>
            <person name="Bluhm B.H."/>
            <person name="Cannon C."/>
            <person name="Castanera R."/>
            <person name="Culley D.E."/>
            <person name="Daum C."/>
            <person name="Ezra D."/>
            <person name="Gonzalez J.B."/>
            <person name="Henrissat B."/>
            <person name="Kuo A."/>
            <person name="Liang C."/>
            <person name="Lipzen A."/>
            <person name="Lutzoni F."/>
            <person name="Magnuson J."/>
            <person name="Mondo S."/>
            <person name="Nolan M."/>
            <person name="Ohm R."/>
            <person name="Pangilinan J."/>
            <person name="Park H.-J."/>
            <person name="Ramirez L."/>
            <person name="Alfaro M."/>
            <person name="Sun H."/>
            <person name="Tritt A."/>
            <person name="Yoshinaga Y."/>
            <person name="Zwiers L.-H."/>
            <person name="Turgeon B.G."/>
            <person name="Goodwin S.B."/>
            <person name="Spatafora J.W."/>
            <person name="Crous P.W."/>
            <person name="Grigoriev I.V."/>
        </authorList>
    </citation>
    <scope>NUCLEOTIDE SEQUENCE</scope>
    <source>
        <strain evidence="2">P77</strain>
    </source>
</reference>
<evidence type="ECO:0000313" key="2">
    <source>
        <dbReference type="EMBL" id="KAF1838003.1"/>
    </source>
</evidence>
<feature type="transmembrane region" description="Helical" evidence="1">
    <location>
        <begin position="6"/>
        <end position="24"/>
    </location>
</feature>
<keyword evidence="1" id="KW-0812">Transmembrane</keyword>
<accession>A0A6A5KWI4</accession>
<sequence length="97" mass="10646">MSRSEALFTIASAIVAMIFSRLVVCFGRAGRQDVDGNLTGHFFFIDSSGLPVDRGRSKKNFGRTTASWHVDREIFGRTSTIAPSIHLAVRSLSSTRV</sequence>
<dbReference type="AlphaFoldDB" id="A0A6A5KWI4"/>
<evidence type="ECO:0000256" key="1">
    <source>
        <dbReference type="SAM" id="Phobius"/>
    </source>
</evidence>
<keyword evidence="3" id="KW-1185">Reference proteome</keyword>
<keyword evidence="1" id="KW-1133">Transmembrane helix</keyword>
<gene>
    <name evidence="2" type="ORF">BDW02DRAFT_68349</name>
</gene>
<keyword evidence="1" id="KW-0472">Membrane</keyword>
<protein>
    <submittedName>
        <fullName evidence="2">Uncharacterized protein</fullName>
    </submittedName>
</protein>